<dbReference type="AlphaFoldDB" id="A0A7D5YRU9"/>
<reference evidence="1 2" key="1">
    <citation type="submission" date="2020-07" db="EMBL/GenBank/DDBJ databases">
        <title>Telomere length de novo assembly of all 7 chromosomes of the fungus, Metarhizium brunneum, using a novel assembly pipeline.</title>
        <authorList>
            <person name="Saud z."/>
            <person name="Kortsinoglou A."/>
            <person name="Kouvelis V.N."/>
            <person name="Butt T.M."/>
        </authorList>
    </citation>
    <scope>NUCLEOTIDE SEQUENCE [LARGE SCALE GENOMIC DNA]</scope>
    <source>
        <strain evidence="1 2">4556</strain>
    </source>
</reference>
<evidence type="ECO:0000313" key="2">
    <source>
        <dbReference type="Proteomes" id="UP000510686"/>
    </source>
</evidence>
<dbReference type="EMBL" id="CP058932">
    <property type="protein sequence ID" value="QLI64044.1"/>
    <property type="molecule type" value="Genomic_DNA"/>
</dbReference>
<organism evidence="1 2">
    <name type="scientific">Metarhizium brunneum</name>
    <dbReference type="NCBI Taxonomy" id="500148"/>
    <lineage>
        <taxon>Eukaryota</taxon>
        <taxon>Fungi</taxon>
        <taxon>Dikarya</taxon>
        <taxon>Ascomycota</taxon>
        <taxon>Pezizomycotina</taxon>
        <taxon>Sordariomycetes</taxon>
        <taxon>Hypocreomycetidae</taxon>
        <taxon>Hypocreales</taxon>
        <taxon>Clavicipitaceae</taxon>
        <taxon>Metarhizium</taxon>
    </lineage>
</organism>
<evidence type="ECO:0008006" key="3">
    <source>
        <dbReference type="Google" id="ProtNLM"/>
    </source>
</evidence>
<dbReference type="KEGG" id="mbrn:90967419"/>
<dbReference type="GeneID" id="90967419"/>
<dbReference type="InterPro" id="IPR036928">
    <property type="entry name" value="AS_sf"/>
</dbReference>
<protein>
    <recommendedName>
        <fullName evidence="3">Amidase domain-containing protein</fullName>
    </recommendedName>
</protein>
<dbReference type="RefSeq" id="XP_065985691.1">
    <property type="nucleotide sequence ID" value="XM_066129579.1"/>
</dbReference>
<proteinExistence type="predicted"/>
<sequence length="156" mass="16989">MGGNLALVDSFAAENAAIVDTNLLHERIRKLAGAYHPDASLRPTSDFNFAKGNLFVEVMVADFQSDLNKYLEGTQISVIRSAKDLETCNTAHAELALPPGHPLCSLPLGYIACNGRPIGLTAIAKSEVTLLALMSAFEAIFSRQPPFSFLEHEFRR</sequence>
<dbReference type="SUPFAM" id="SSF75304">
    <property type="entry name" value="Amidase signature (AS) enzymes"/>
    <property type="match status" value="1"/>
</dbReference>
<keyword evidence="2" id="KW-1185">Reference proteome</keyword>
<evidence type="ECO:0000313" key="1">
    <source>
        <dbReference type="EMBL" id="QLI64044.1"/>
    </source>
</evidence>
<dbReference type="OrthoDB" id="566138at2759"/>
<accession>A0A7D5YRU9</accession>
<name>A0A7D5YRU9_9HYPO</name>
<dbReference type="Proteomes" id="UP000510686">
    <property type="component" value="Chromosome 1"/>
</dbReference>
<dbReference type="Gene3D" id="3.90.1300.10">
    <property type="entry name" value="Amidase signature (AS) domain"/>
    <property type="match status" value="1"/>
</dbReference>
<gene>
    <name evidence="1" type="ORF">G6M90_00g004850</name>
</gene>